<accession>A0ACC2TGU9</accession>
<sequence length="104" mass="11847">MTWLNQRFVSLYCKNSNGQLPGGPGYKCAHLLWENFFNPPELGGTPTKVWQPWVASRMGDLSLADIVNNGIHHVLISPLVSHFKDESLAFAFDFEMNWLLLQEI</sequence>
<dbReference type="EMBL" id="QTSX02002890">
    <property type="protein sequence ID" value="KAJ9073695.1"/>
    <property type="molecule type" value="Genomic_DNA"/>
</dbReference>
<evidence type="ECO:0000313" key="1">
    <source>
        <dbReference type="EMBL" id="KAJ9073695.1"/>
    </source>
</evidence>
<keyword evidence="2" id="KW-1185">Reference proteome</keyword>
<proteinExistence type="predicted"/>
<organism evidence="1 2">
    <name type="scientific">Entomophthora muscae</name>
    <dbReference type="NCBI Taxonomy" id="34485"/>
    <lineage>
        <taxon>Eukaryota</taxon>
        <taxon>Fungi</taxon>
        <taxon>Fungi incertae sedis</taxon>
        <taxon>Zoopagomycota</taxon>
        <taxon>Entomophthoromycotina</taxon>
        <taxon>Entomophthoromycetes</taxon>
        <taxon>Entomophthorales</taxon>
        <taxon>Entomophthoraceae</taxon>
        <taxon>Entomophthora</taxon>
    </lineage>
</organism>
<gene>
    <name evidence="1" type="ORF">DSO57_1013513</name>
</gene>
<dbReference type="Proteomes" id="UP001165960">
    <property type="component" value="Unassembled WGS sequence"/>
</dbReference>
<comment type="caution">
    <text evidence="1">The sequence shown here is derived from an EMBL/GenBank/DDBJ whole genome shotgun (WGS) entry which is preliminary data.</text>
</comment>
<protein>
    <submittedName>
        <fullName evidence="1">Uncharacterized protein</fullName>
    </submittedName>
</protein>
<evidence type="ECO:0000313" key="2">
    <source>
        <dbReference type="Proteomes" id="UP001165960"/>
    </source>
</evidence>
<reference evidence="1" key="1">
    <citation type="submission" date="2022-04" db="EMBL/GenBank/DDBJ databases">
        <title>Genome of the entomopathogenic fungus Entomophthora muscae.</title>
        <authorList>
            <person name="Elya C."/>
            <person name="Lovett B.R."/>
            <person name="Lee E."/>
            <person name="Macias A.M."/>
            <person name="Hajek A.E."/>
            <person name="De Bivort B.L."/>
            <person name="Kasson M.T."/>
            <person name="De Fine Licht H.H."/>
            <person name="Stajich J.E."/>
        </authorList>
    </citation>
    <scope>NUCLEOTIDE SEQUENCE</scope>
    <source>
        <strain evidence="1">Berkeley</strain>
    </source>
</reference>
<name>A0ACC2TGU9_9FUNG</name>